<evidence type="ECO:0000256" key="3">
    <source>
        <dbReference type="ARBA" id="ARBA00022741"/>
    </source>
</evidence>
<evidence type="ECO:0000256" key="2">
    <source>
        <dbReference type="ARBA" id="ARBA00022448"/>
    </source>
</evidence>
<dbReference type="InterPro" id="IPR003439">
    <property type="entry name" value="ABC_transporter-like_ATP-bd"/>
</dbReference>
<dbReference type="InterPro" id="IPR017871">
    <property type="entry name" value="ABC_transporter-like_CS"/>
</dbReference>
<reference evidence="6 7" key="1">
    <citation type="submission" date="2020-07" db="EMBL/GenBank/DDBJ databases">
        <title>Complete genome sequence of Mycolicibacterium litorale like strain isolated from cardiac implantable electronic device infection.</title>
        <authorList>
            <person name="Fukano H."/>
            <person name="Miyama H."/>
            <person name="Hoshino Y."/>
        </authorList>
    </citation>
    <scope>NUCLEOTIDE SEQUENCE [LARGE SCALE GENOMIC DNA]</scope>
    <source>
        <strain evidence="6 7">NIIDNTM18</strain>
    </source>
</reference>
<comment type="similarity">
    <text evidence="1">Belongs to the ABC transporter superfamily.</text>
</comment>
<feature type="domain" description="ABC transporter" evidence="5">
    <location>
        <begin position="270"/>
        <end position="492"/>
    </location>
</feature>
<dbReference type="Proteomes" id="UP000515734">
    <property type="component" value="Chromosome"/>
</dbReference>
<evidence type="ECO:0000259" key="5">
    <source>
        <dbReference type="PROSITE" id="PS50893"/>
    </source>
</evidence>
<name>A0A6S6PJF6_9MYCO</name>
<organism evidence="6 7">
    <name type="scientific">Mycolicibacterium litorale</name>
    <dbReference type="NCBI Taxonomy" id="758802"/>
    <lineage>
        <taxon>Bacteria</taxon>
        <taxon>Bacillati</taxon>
        <taxon>Actinomycetota</taxon>
        <taxon>Actinomycetes</taxon>
        <taxon>Mycobacteriales</taxon>
        <taxon>Mycobacteriaceae</taxon>
        <taxon>Mycolicibacterium</taxon>
    </lineage>
</organism>
<dbReference type="CDD" id="cd03225">
    <property type="entry name" value="ABC_cobalt_CbiO_domain1"/>
    <property type="match status" value="2"/>
</dbReference>
<keyword evidence="2" id="KW-0813">Transport</keyword>
<protein>
    <submittedName>
        <fullName evidence="6">ABC transporter ATP-binding protein</fullName>
    </submittedName>
</protein>
<dbReference type="PROSITE" id="PS00211">
    <property type="entry name" value="ABC_TRANSPORTER_1"/>
    <property type="match status" value="2"/>
</dbReference>
<dbReference type="InterPro" id="IPR015856">
    <property type="entry name" value="ABC_transpr_CbiO/EcfA_su"/>
</dbReference>
<evidence type="ECO:0000256" key="4">
    <source>
        <dbReference type="ARBA" id="ARBA00022840"/>
    </source>
</evidence>
<dbReference type="SMART" id="SM00382">
    <property type="entry name" value="AAA"/>
    <property type="match status" value="2"/>
</dbReference>
<dbReference type="PANTHER" id="PTHR43553">
    <property type="entry name" value="HEAVY METAL TRANSPORTER"/>
    <property type="match status" value="1"/>
</dbReference>
<dbReference type="EMBL" id="AP023287">
    <property type="protein sequence ID" value="BCI56088.1"/>
    <property type="molecule type" value="Genomic_DNA"/>
</dbReference>
<gene>
    <name evidence="6" type="ORF">NIIDNTM18_53660</name>
</gene>
<dbReference type="Pfam" id="PF00005">
    <property type="entry name" value="ABC_tran"/>
    <property type="match status" value="2"/>
</dbReference>
<dbReference type="GO" id="GO:0042626">
    <property type="term" value="F:ATPase-coupled transmembrane transporter activity"/>
    <property type="evidence" value="ECO:0007669"/>
    <property type="project" value="TreeGrafter"/>
</dbReference>
<evidence type="ECO:0000313" key="6">
    <source>
        <dbReference type="EMBL" id="BCI56088.1"/>
    </source>
</evidence>
<dbReference type="PROSITE" id="PS50893">
    <property type="entry name" value="ABC_TRANSPORTER_2"/>
    <property type="match status" value="2"/>
</dbReference>
<dbReference type="AlphaFoldDB" id="A0A6S6PJF6"/>
<sequence length="493" mass="52599">MTPQRRPGGAQVTAQGWGWQHAGQHRWAVRDLDLSIEPGQRVLLLGPSGSGKSTILHGLAGLLGSAEDGREAGCLRVDGARPAEQRSRIGMVLQDPDAQVILSRVGDDVAFGMENFRVPRADIWPRVRDALESVGLDLPLDHDTAHLSGGQKQRLALAGVLAMHPGLILLDEPTANLDPAGVAEVRDAVTAAADLTGATVVVVEHRTAVWLPVVDRVVVLGEDGDVLADGPPEQTVRRESARLVRSGIWVPDGPVPVVDRTPPADAEPLLRAADLSVGYRPGPPLQSGLDVDIRRGHITAVTGPNGSGKSTLALTLGGLLPPLAGTLEALGAFAPSPRSRQPVRWRAKDLLTRITSVFQDPEHQFLTGTVRDEIMLGPKALKRSRDQTAALADALLDRLRLAHLADRSPFTLSGGEKRRLSVATVLITRPGVIVLDEPTFGQDRRTWEELIHLLAELADDGTAVVAVTHDAEFVDVLADHRIDLPLAAVGSAR</sequence>
<accession>A0A6S6PJF6</accession>
<dbReference type="PANTHER" id="PTHR43553:SF24">
    <property type="entry name" value="ENERGY-COUPLING FACTOR TRANSPORTER ATP-BINDING PROTEIN ECFA1"/>
    <property type="match status" value="1"/>
</dbReference>
<dbReference type="SUPFAM" id="SSF52540">
    <property type="entry name" value="P-loop containing nucleoside triphosphate hydrolases"/>
    <property type="match status" value="2"/>
</dbReference>
<dbReference type="InterPro" id="IPR003593">
    <property type="entry name" value="AAA+_ATPase"/>
</dbReference>
<dbReference type="InterPro" id="IPR050095">
    <property type="entry name" value="ECF_ABC_transporter_ATP-bd"/>
</dbReference>
<feature type="domain" description="ABC transporter" evidence="5">
    <location>
        <begin position="12"/>
        <end position="248"/>
    </location>
</feature>
<proteinExistence type="inferred from homology"/>
<dbReference type="Gene3D" id="3.40.50.300">
    <property type="entry name" value="P-loop containing nucleotide triphosphate hydrolases"/>
    <property type="match status" value="2"/>
</dbReference>
<dbReference type="RefSeq" id="WP_185293695.1">
    <property type="nucleotide sequence ID" value="NZ_AP023287.1"/>
</dbReference>
<evidence type="ECO:0000313" key="7">
    <source>
        <dbReference type="Proteomes" id="UP000515734"/>
    </source>
</evidence>
<keyword evidence="3" id="KW-0547">Nucleotide-binding</keyword>
<dbReference type="GO" id="GO:0005524">
    <property type="term" value="F:ATP binding"/>
    <property type="evidence" value="ECO:0007669"/>
    <property type="project" value="UniProtKB-KW"/>
</dbReference>
<dbReference type="GO" id="GO:0016887">
    <property type="term" value="F:ATP hydrolysis activity"/>
    <property type="evidence" value="ECO:0007669"/>
    <property type="project" value="InterPro"/>
</dbReference>
<keyword evidence="4 6" id="KW-0067">ATP-binding</keyword>
<evidence type="ECO:0000256" key="1">
    <source>
        <dbReference type="ARBA" id="ARBA00005417"/>
    </source>
</evidence>
<dbReference type="InterPro" id="IPR027417">
    <property type="entry name" value="P-loop_NTPase"/>
</dbReference>
<dbReference type="GO" id="GO:0043190">
    <property type="term" value="C:ATP-binding cassette (ABC) transporter complex"/>
    <property type="evidence" value="ECO:0007669"/>
    <property type="project" value="TreeGrafter"/>
</dbReference>